<keyword evidence="11" id="KW-1185">Reference proteome</keyword>
<dbReference type="OrthoDB" id="15270at2759"/>
<feature type="transmembrane region" description="Helical" evidence="9">
    <location>
        <begin position="206"/>
        <end position="227"/>
    </location>
</feature>
<evidence type="ECO:0000256" key="5">
    <source>
        <dbReference type="ARBA" id="ARBA00022502"/>
    </source>
</evidence>
<evidence type="ECO:0000256" key="6">
    <source>
        <dbReference type="ARBA" id="ARBA00022692"/>
    </source>
</evidence>
<keyword evidence="6 9" id="KW-0812">Transmembrane</keyword>
<evidence type="ECO:0000256" key="2">
    <source>
        <dbReference type="ARBA" id="ARBA00004687"/>
    </source>
</evidence>
<dbReference type="PANTHER" id="PTHR20661:SF0">
    <property type="entry name" value="PHOSPHATIDYLINOSITOL-GLYCAN BIOSYNTHESIS CLASS W PROTEIN"/>
    <property type="match status" value="1"/>
</dbReference>
<dbReference type="GO" id="GO:0016020">
    <property type="term" value="C:membrane"/>
    <property type="evidence" value="ECO:0007669"/>
    <property type="project" value="UniProtKB-SubCell"/>
</dbReference>
<organism evidence="10 11">
    <name type="scientific">Sphagnurus paluster</name>
    <dbReference type="NCBI Taxonomy" id="117069"/>
    <lineage>
        <taxon>Eukaryota</taxon>
        <taxon>Fungi</taxon>
        <taxon>Dikarya</taxon>
        <taxon>Basidiomycota</taxon>
        <taxon>Agaricomycotina</taxon>
        <taxon>Agaricomycetes</taxon>
        <taxon>Agaricomycetidae</taxon>
        <taxon>Agaricales</taxon>
        <taxon>Tricholomatineae</taxon>
        <taxon>Lyophyllaceae</taxon>
        <taxon>Sphagnurus</taxon>
    </lineage>
</organism>
<feature type="transmembrane region" description="Helical" evidence="9">
    <location>
        <begin position="333"/>
        <end position="351"/>
    </location>
</feature>
<evidence type="ECO:0000313" key="11">
    <source>
        <dbReference type="Proteomes" id="UP000717328"/>
    </source>
</evidence>
<feature type="transmembrane region" description="Helical" evidence="9">
    <location>
        <begin position="239"/>
        <end position="262"/>
    </location>
</feature>
<keyword evidence="8 9" id="KW-0472">Membrane</keyword>
<evidence type="ECO:0000256" key="4">
    <source>
        <dbReference type="ARBA" id="ARBA00014495"/>
    </source>
</evidence>
<keyword evidence="7 9" id="KW-1133">Transmembrane helix</keyword>
<evidence type="ECO:0000256" key="1">
    <source>
        <dbReference type="ARBA" id="ARBA00004141"/>
    </source>
</evidence>
<protein>
    <recommendedName>
        <fullName evidence="4">GPI-anchored wall transfer protein 1</fullName>
    </recommendedName>
</protein>
<proteinExistence type="inferred from homology"/>
<dbReference type="EMBL" id="JABCKI010005718">
    <property type="protein sequence ID" value="KAG5639550.1"/>
    <property type="molecule type" value="Genomic_DNA"/>
</dbReference>
<dbReference type="GO" id="GO:0072659">
    <property type="term" value="P:protein localization to plasma membrane"/>
    <property type="evidence" value="ECO:0007669"/>
    <property type="project" value="TreeGrafter"/>
</dbReference>
<dbReference type="GO" id="GO:0032216">
    <property type="term" value="F:glucosaminyl-phosphatidylinositol O-acyltransferase activity"/>
    <property type="evidence" value="ECO:0007669"/>
    <property type="project" value="TreeGrafter"/>
</dbReference>
<evidence type="ECO:0000256" key="8">
    <source>
        <dbReference type="ARBA" id="ARBA00023136"/>
    </source>
</evidence>
<comment type="pathway">
    <text evidence="2">Glycolipid biosynthesis; glycosylphosphatidylinositol-anchor biosynthesis.</text>
</comment>
<name>A0A9P7G296_9AGAR</name>
<evidence type="ECO:0000256" key="7">
    <source>
        <dbReference type="ARBA" id="ARBA00022989"/>
    </source>
</evidence>
<feature type="transmembrane region" description="Helical" evidence="9">
    <location>
        <begin position="306"/>
        <end position="327"/>
    </location>
</feature>
<dbReference type="Pfam" id="PF06423">
    <property type="entry name" value="GWT1"/>
    <property type="match status" value="1"/>
</dbReference>
<evidence type="ECO:0000313" key="10">
    <source>
        <dbReference type="EMBL" id="KAG5639550.1"/>
    </source>
</evidence>
<dbReference type="PANTHER" id="PTHR20661">
    <property type="entry name" value="PHOSPHATIDYLINOSITOL-GLYCAN BIOSYNTHESIS CLASS W PROTEIN"/>
    <property type="match status" value="1"/>
</dbReference>
<keyword evidence="5" id="KW-0337">GPI-anchor biosynthesis</keyword>
<dbReference type="Proteomes" id="UP000717328">
    <property type="component" value="Unassembled WGS sequence"/>
</dbReference>
<gene>
    <name evidence="10" type="ORF">H0H81_012221</name>
</gene>
<dbReference type="GO" id="GO:0006506">
    <property type="term" value="P:GPI anchor biosynthetic process"/>
    <property type="evidence" value="ECO:0007669"/>
    <property type="project" value="UniProtKB-KW"/>
</dbReference>
<comment type="subcellular location">
    <subcellularLocation>
        <location evidence="1">Membrane</location>
        <topology evidence="1">Multi-pass membrane protein</topology>
    </subcellularLocation>
</comment>
<evidence type="ECO:0000256" key="9">
    <source>
        <dbReference type="SAM" id="Phobius"/>
    </source>
</evidence>
<feature type="transmembrane region" description="Helical" evidence="9">
    <location>
        <begin position="95"/>
        <end position="116"/>
    </location>
</feature>
<reference evidence="10" key="1">
    <citation type="submission" date="2021-02" db="EMBL/GenBank/DDBJ databases">
        <authorList>
            <person name="Nieuwenhuis M."/>
            <person name="Van De Peppel L.J.J."/>
        </authorList>
    </citation>
    <scope>NUCLEOTIDE SEQUENCE</scope>
    <source>
        <strain evidence="10">D49</strain>
    </source>
</reference>
<dbReference type="InterPro" id="IPR009447">
    <property type="entry name" value="PIGW/GWT1"/>
</dbReference>
<feature type="transmembrane region" description="Helical" evidence="9">
    <location>
        <begin position="136"/>
        <end position="157"/>
    </location>
</feature>
<accession>A0A9P7G296</accession>
<comment type="caution">
    <text evidence="10">The sequence shown here is derived from an EMBL/GenBank/DDBJ whole genome shotgun (WGS) entry which is preliminary data.</text>
</comment>
<evidence type="ECO:0000256" key="3">
    <source>
        <dbReference type="ARBA" id="ARBA00007559"/>
    </source>
</evidence>
<dbReference type="AlphaFoldDB" id="A0A9P7G296"/>
<comment type="similarity">
    <text evidence="3">Belongs to the PIGW family.</text>
</comment>
<dbReference type="GO" id="GO:0005783">
    <property type="term" value="C:endoplasmic reticulum"/>
    <property type="evidence" value="ECO:0007669"/>
    <property type="project" value="TreeGrafter"/>
</dbReference>
<reference evidence="10" key="2">
    <citation type="submission" date="2021-10" db="EMBL/GenBank/DDBJ databases">
        <title>Phylogenomics reveals ancestral predisposition of the termite-cultivated fungus Termitomyces towards a domesticated lifestyle.</title>
        <authorList>
            <person name="Auxier B."/>
            <person name="Grum-Grzhimaylo A."/>
            <person name="Cardenas M.E."/>
            <person name="Lodge J.D."/>
            <person name="Laessoe T."/>
            <person name="Pedersen O."/>
            <person name="Smith M.E."/>
            <person name="Kuyper T.W."/>
            <person name="Franco-Molano E.A."/>
            <person name="Baroni T.J."/>
            <person name="Aanen D.K."/>
        </authorList>
    </citation>
    <scope>NUCLEOTIDE SEQUENCE</scope>
    <source>
        <strain evidence="10">D49</strain>
    </source>
</reference>
<feature type="transmembrane region" description="Helical" evidence="9">
    <location>
        <begin position="71"/>
        <end position="88"/>
    </location>
</feature>
<sequence>MDLGVGSFVFSQGLVSAIPILKNPAYLSAPAISKILSTARKSLPVILIGLVRVLLVKGTEYPEHESEYGTHWNFFITLALLPIFEVAIHPFIKSIPIALLGVGVTLTQHIILSSFGMDFVLNAPRTGPISANKEGIFSLLGYFAIHLLGLSAGTIILPSSPKYFSRSLKNHARPRRNSNAGNAANVNEKRIALGGPRENDHTAIELCSYTMIWWTLLGVSRLFGIGGEDVSRRMVNVPYIFWVAAFNTSFILGYILLDMCFFSSRSVYSQKSKLKVPVEMSMDHPDRRQQMQSAPPLLEAINKNGLLLFLVANLATGMINLSFSTMYMSDSPAMAILGTYTFGLCWVAWIFRSRKILRF</sequence>